<dbReference type="RefSeq" id="WP_133184681.1">
    <property type="nucleotide sequence ID" value="NZ_SMOD01000015.1"/>
</dbReference>
<evidence type="ECO:0000256" key="5">
    <source>
        <dbReference type="ARBA" id="ARBA00022692"/>
    </source>
</evidence>
<keyword evidence="6 11" id="KW-0732">Signal</keyword>
<evidence type="ECO:0000256" key="6">
    <source>
        <dbReference type="ARBA" id="ARBA00022729"/>
    </source>
</evidence>
<dbReference type="CDD" id="cd00342">
    <property type="entry name" value="gram_neg_porins"/>
    <property type="match status" value="1"/>
</dbReference>
<dbReference type="InterPro" id="IPR050298">
    <property type="entry name" value="Gram-neg_bact_OMP"/>
</dbReference>
<keyword evidence="8" id="KW-0626">Porin</keyword>
<dbReference type="AlphaFoldDB" id="A0A4R5LB24"/>
<name>A0A4R5LB24_9BURK</name>
<reference evidence="13 14" key="1">
    <citation type="submission" date="2019-03" db="EMBL/GenBank/DDBJ databases">
        <title>Paraburkholderia sp. isolated from native Mimosa gymnas in Guartela State Park, Brazil.</title>
        <authorList>
            <person name="Paulitsch F."/>
            <person name="Hungria M."/>
            <person name="Delamuta J.R.M."/>
            <person name="Ribeiro R.A."/>
            <person name="Dall'Agnol R."/>
            <person name="Silva J.S.B."/>
        </authorList>
    </citation>
    <scope>NUCLEOTIDE SEQUENCE [LARGE SCALE GENOMIC DNA]</scope>
    <source>
        <strain evidence="13 14">CNPSo 3008</strain>
    </source>
</reference>
<dbReference type="PRINTS" id="PR00182">
    <property type="entry name" value="ECOLNEIPORIN"/>
</dbReference>
<evidence type="ECO:0000256" key="4">
    <source>
        <dbReference type="ARBA" id="ARBA00022452"/>
    </source>
</evidence>
<dbReference type="InterPro" id="IPR023614">
    <property type="entry name" value="Porin_dom_sf"/>
</dbReference>
<evidence type="ECO:0000313" key="13">
    <source>
        <dbReference type="EMBL" id="TDG06426.1"/>
    </source>
</evidence>
<organism evidence="13 14">
    <name type="scientific">Paraburkholderia guartelaensis</name>
    <dbReference type="NCBI Taxonomy" id="2546446"/>
    <lineage>
        <taxon>Bacteria</taxon>
        <taxon>Pseudomonadati</taxon>
        <taxon>Pseudomonadota</taxon>
        <taxon>Betaproteobacteria</taxon>
        <taxon>Burkholderiales</taxon>
        <taxon>Burkholderiaceae</taxon>
        <taxon>Paraburkholderia</taxon>
    </lineage>
</organism>
<keyword evidence="7" id="KW-0406">Ion transport</keyword>
<evidence type="ECO:0000313" key="14">
    <source>
        <dbReference type="Proteomes" id="UP000295606"/>
    </source>
</evidence>
<evidence type="ECO:0000256" key="10">
    <source>
        <dbReference type="ARBA" id="ARBA00023237"/>
    </source>
</evidence>
<dbReference type="InterPro" id="IPR033900">
    <property type="entry name" value="Gram_neg_porin_domain"/>
</dbReference>
<evidence type="ECO:0000256" key="7">
    <source>
        <dbReference type="ARBA" id="ARBA00023065"/>
    </source>
</evidence>
<sequence length="377" mass="39459">MKKSAISVAILSFSGFSTQVFAQSSVTLYGLIDAGIQYTHNSGGQSSQISMTSGNLSGSRWGLKGSEDLGGGLTTVFTLESGFNVETGKSGQGTRLFGRQAFVGLQDSRFGTLTAGRQYDPLTDLVQPIQGDNFLGGMFSTPGDIDNADNTARFNSAIKWASPSWAGLKTEWMYTFGGVAGSQGSGQTWSGAVSYGQGPLGLAAGFMHIDNGNAVLSTRGTTTADSLFTTSVNDAYSSARSINIARLGGNYAIGSVTLGGYYSFAQYVPDASSSFTTAQKYNTGSVYALWQLSPSLTTEIGCTYMKSSGDSSAKYNQFALGADYVISKRTDFYAVGGYGHASGENGEGTAQAVIGSTEIDSGKSSQAIVMIGMRHRF</sequence>
<evidence type="ECO:0000256" key="9">
    <source>
        <dbReference type="ARBA" id="ARBA00023136"/>
    </source>
</evidence>
<dbReference type="SUPFAM" id="SSF56935">
    <property type="entry name" value="Porins"/>
    <property type="match status" value="1"/>
</dbReference>
<dbReference type="InterPro" id="IPR002299">
    <property type="entry name" value="Porin_Neis"/>
</dbReference>
<comment type="caution">
    <text evidence="13">The sequence shown here is derived from an EMBL/GenBank/DDBJ whole genome shotgun (WGS) entry which is preliminary data.</text>
</comment>
<dbReference type="PANTHER" id="PTHR34501:SF9">
    <property type="entry name" value="MAJOR OUTER MEMBRANE PROTEIN P.IA"/>
    <property type="match status" value="1"/>
</dbReference>
<feature type="domain" description="Porin" evidence="12">
    <location>
        <begin position="15"/>
        <end position="342"/>
    </location>
</feature>
<accession>A0A4R5LB24</accession>
<evidence type="ECO:0000256" key="8">
    <source>
        <dbReference type="ARBA" id="ARBA00023114"/>
    </source>
</evidence>
<feature type="signal peptide" evidence="11">
    <location>
        <begin position="1"/>
        <end position="22"/>
    </location>
</feature>
<keyword evidence="10" id="KW-0998">Cell outer membrane</keyword>
<dbReference type="GO" id="GO:0046930">
    <property type="term" value="C:pore complex"/>
    <property type="evidence" value="ECO:0007669"/>
    <property type="project" value="UniProtKB-KW"/>
</dbReference>
<dbReference type="InterPro" id="IPR001702">
    <property type="entry name" value="Porin_Gram-ve"/>
</dbReference>
<dbReference type="Pfam" id="PF13609">
    <property type="entry name" value="Porin_4"/>
    <property type="match status" value="1"/>
</dbReference>
<protein>
    <submittedName>
        <fullName evidence="13">Porin</fullName>
    </submittedName>
</protein>
<dbReference type="EMBL" id="SMOD01000015">
    <property type="protein sequence ID" value="TDG06426.1"/>
    <property type="molecule type" value="Genomic_DNA"/>
</dbReference>
<dbReference type="OrthoDB" id="8982743at2"/>
<evidence type="ECO:0000256" key="2">
    <source>
        <dbReference type="ARBA" id="ARBA00011233"/>
    </source>
</evidence>
<dbReference type="GO" id="GO:0034220">
    <property type="term" value="P:monoatomic ion transmembrane transport"/>
    <property type="evidence" value="ECO:0007669"/>
    <property type="project" value="InterPro"/>
</dbReference>
<dbReference type="GO" id="GO:0009279">
    <property type="term" value="C:cell outer membrane"/>
    <property type="evidence" value="ECO:0007669"/>
    <property type="project" value="UniProtKB-SubCell"/>
</dbReference>
<dbReference type="GO" id="GO:0015288">
    <property type="term" value="F:porin activity"/>
    <property type="evidence" value="ECO:0007669"/>
    <property type="project" value="UniProtKB-KW"/>
</dbReference>
<proteinExistence type="predicted"/>
<dbReference type="Gene3D" id="2.40.160.10">
    <property type="entry name" value="Porin"/>
    <property type="match status" value="1"/>
</dbReference>
<comment type="subunit">
    <text evidence="2">Homotrimer.</text>
</comment>
<evidence type="ECO:0000259" key="12">
    <source>
        <dbReference type="Pfam" id="PF13609"/>
    </source>
</evidence>
<dbReference type="PANTHER" id="PTHR34501">
    <property type="entry name" value="PROTEIN YDDL-RELATED"/>
    <property type="match status" value="1"/>
</dbReference>
<keyword evidence="4" id="KW-1134">Transmembrane beta strand</keyword>
<feature type="chain" id="PRO_5020390851" evidence="11">
    <location>
        <begin position="23"/>
        <end position="377"/>
    </location>
</feature>
<keyword evidence="3" id="KW-0813">Transport</keyword>
<evidence type="ECO:0000256" key="3">
    <source>
        <dbReference type="ARBA" id="ARBA00022448"/>
    </source>
</evidence>
<evidence type="ECO:0000256" key="11">
    <source>
        <dbReference type="SAM" id="SignalP"/>
    </source>
</evidence>
<dbReference type="PRINTS" id="PR00184">
    <property type="entry name" value="NEISSPPORIN"/>
</dbReference>
<evidence type="ECO:0000256" key="1">
    <source>
        <dbReference type="ARBA" id="ARBA00004571"/>
    </source>
</evidence>
<keyword evidence="9" id="KW-0472">Membrane</keyword>
<keyword evidence="5" id="KW-0812">Transmembrane</keyword>
<gene>
    <name evidence="13" type="ORF">E1N52_21175</name>
</gene>
<comment type="subcellular location">
    <subcellularLocation>
        <location evidence="1">Cell outer membrane</location>
        <topology evidence="1">Multi-pass membrane protein</topology>
    </subcellularLocation>
</comment>
<dbReference type="Proteomes" id="UP000295606">
    <property type="component" value="Unassembled WGS sequence"/>
</dbReference>